<comment type="caution">
    <text evidence="2">The sequence shown here is derived from an EMBL/GenBank/DDBJ whole genome shotgun (WGS) entry which is preliminary data.</text>
</comment>
<name>A0A5B7GGZ7_PORTR</name>
<proteinExistence type="predicted"/>
<keyword evidence="3" id="KW-1185">Reference proteome</keyword>
<sequence length="94" mass="10471">MRRGRSQLDALPDRKTTTPAGPRDATPICHLIAVFFWGWQCKTETSHTAMARKAIMTIGSLAISCNHLHTAAITPKPRPPPPRKHRRQLAIPLT</sequence>
<protein>
    <submittedName>
        <fullName evidence="2">Uncharacterized protein</fullName>
    </submittedName>
</protein>
<dbReference type="AlphaFoldDB" id="A0A5B7GGZ7"/>
<dbReference type="EMBL" id="VSRR010014298">
    <property type="protein sequence ID" value="MPC56846.1"/>
    <property type="molecule type" value="Genomic_DNA"/>
</dbReference>
<evidence type="ECO:0000313" key="3">
    <source>
        <dbReference type="Proteomes" id="UP000324222"/>
    </source>
</evidence>
<accession>A0A5B7GGZ7</accession>
<evidence type="ECO:0000256" key="1">
    <source>
        <dbReference type="SAM" id="MobiDB-lite"/>
    </source>
</evidence>
<reference evidence="2 3" key="1">
    <citation type="submission" date="2019-05" db="EMBL/GenBank/DDBJ databases">
        <title>Another draft genome of Portunus trituberculatus and its Hox gene families provides insights of decapod evolution.</title>
        <authorList>
            <person name="Jeong J.-H."/>
            <person name="Song I."/>
            <person name="Kim S."/>
            <person name="Choi T."/>
            <person name="Kim D."/>
            <person name="Ryu S."/>
            <person name="Kim W."/>
        </authorList>
    </citation>
    <scope>NUCLEOTIDE SEQUENCE [LARGE SCALE GENOMIC DNA]</scope>
    <source>
        <tissue evidence="2">Muscle</tissue>
    </source>
</reference>
<gene>
    <name evidence="2" type="ORF">E2C01_050812</name>
</gene>
<evidence type="ECO:0000313" key="2">
    <source>
        <dbReference type="EMBL" id="MPC56846.1"/>
    </source>
</evidence>
<dbReference type="Proteomes" id="UP000324222">
    <property type="component" value="Unassembled WGS sequence"/>
</dbReference>
<organism evidence="2 3">
    <name type="scientific">Portunus trituberculatus</name>
    <name type="common">Swimming crab</name>
    <name type="synonym">Neptunus trituberculatus</name>
    <dbReference type="NCBI Taxonomy" id="210409"/>
    <lineage>
        <taxon>Eukaryota</taxon>
        <taxon>Metazoa</taxon>
        <taxon>Ecdysozoa</taxon>
        <taxon>Arthropoda</taxon>
        <taxon>Crustacea</taxon>
        <taxon>Multicrustacea</taxon>
        <taxon>Malacostraca</taxon>
        <taxon>Eumalacostraca</taxon>
        <taxon>Eucarida</taxon>
        <taxon>Decapoda</taxon>
        <taxon>Pleocyemata</taxon>
        <taxon>Brachyura</taxon>
        <taxon>Eubrachyura</taxon>
        <taxon>Portunoidea</taxon>
        <taxon>Portunidae</taxon>
        <taxon>Portuninae</taxon>
        <taxon>Portunus</taxon>
    </lineage>
</organism>
<feature type="region of interest" description="Disordered" evidence="1">
    <location>
        <begin position="71"/>
        <end position="94"/>
    </location>
</feature>
<feature type="region of interest" description="Disordered" evidence="1">
    <location>
        <begin position="1"/>
        <end position="25"/>
    </location>
</feature>